<keyword evidence="1" id="KW-0732">Signal</keyword>
<accession>A0ABV2K0I1</accession>
<dbReference type="InterPro" id="IPR001466">
    <property type="entry name" value="Beta-lactam-related"/>
</dbReference>
<sequence>MRWRIGVAVCALALSLTAHAASSTPAVPLARAAQDALESAASKEGPGVVAIIAQGDTVLFRGAAGRANIELGVPLDTNQVFRIASVTKMFTAATVIKLAELGKLSLDDPLSNYVPDIPNGGNITLRELLNHTAGISDKTKDPQPGFMKRDVDTATLIEEIRKRSPAFAPGTQWAYSNGGYILLGAVIEKVTGGPWYTATTKLLLEPAGLKQIRYGDNAAVIAGRVAGYTTDNANHQVDNASFISMSIPAAAGGLVATADDLVRWMHALAHGGIVSAKGFQQMITPVPAKPGVAPAHRYGMGMYLWRVRGSDMVGHTGQIDGFASALAYLPRQDVTVVVLANDDNFDARTMSRRLAAIALGQPYARPVAVAASDESLAALQGSYRMDDKTSQTLTVKDHQLYAQRTGHHAVPLQLTADHRLYFVPDELSYFVPVRDASGQVVRLDYFEGGDAPAIPLPRVTGPGH</sequence>
<dbReference type="Gene3D" id="3.40.710.10">
    <property type="entry name" value="DD-peptidase/beta-lactamase superfamily"/>
    <property type="match status" value="1"/>
</dbReference>
<dbReference type="PANTHER" id="PTHR46825:SF9">
    <property type="entry name" value="BETA-LACTAMASE-RELATED DOMAIN-CONTAINING PROTEIN"/>
    <property type="match status" value="1"/>
</dbReference>
<name>A0ABV2K0I1_9GAMM</name>
<feature type="domain" description="Beta-lactamase-related" evidence="2">
    <location>
        <begin position="42"/>
        <end position="356"/>
    </location>
</feature>
<proteinExistence type="predicted"/>
<evidence type="ECO:0000256" key="1">
    <source>
        <dbReference type="SAM" id="SignalP"/>
    </source>
</evidence>
<feature type="chain" id="PRO_5047418694" evidence="1">
    <location>
        <begin position="21"/>
        <end position="464"/>
    </location>
</feature>
<dbReference type="Proteomes" id="UP001549184">
    <property type="component" value="Unassembled WGS sequence"/>
</dbReference>
<dbReference type="InterPro" id="IPR012338">
    <property type="entry name" value="Beta-lactam/transpept-like"/>
</dbReference>
<dbReference type="PANTHER" id="PTHR46825">
    <property type="entry name" value="D-ALANYL-D-ALANINE-CARBOXYPEPTIDASE/ENDOPEPTIDASE AMPH"/>
    <property type="match status" value="1"/>
</dbReference>
<dbReference type="InterPro" id="IPR050491">
    <property type="entry name" value="AmpC-like"/>
</dbReference>
<comment type="caution">
    <text evidence="3">The sequence shown here is derived from an EMBL/GenBank/DDBJ whole genome shotgun (WGS) entry which is preliminary data.</text>
</comment>
<gene>
    <name evidence="3" type="ORF">ABIC75_004331</name>
</gene>
<dbReference type="Pfam" id="PF00144">
    <property type="entry name" value="Beta-lactamase"/>
    <property type="match status" value="1"/>
</dbReference>
<feature type="signal peptide" evidence="1">
    <location>
        <begin position="1"/>
        <end position="20"/>
    </location>
</feature>
<dbReference type="SUPFAM" id="SSF56601">
    <property type="entry name" value="beta-lactamase/transpeptidase-like"/>
    <property type="match status" value="1"/>
</dbReference>
<reference evidence="3 4" key="1">
    <citation type="submission" date="2024-06" db="EMBL/GenBank/DDBJ databases">
        <title>Sorghum-associated microbial communities from plants grown in Nebraska, USA.</title>
        <authorList>
            <person name="Schachtman D."/>
        </authorList>
    </citation>
    <scope>NUCLEOTIDE SEQUENCE [LARGE SCALE GENOMIC DNA]</scope>
    <source>
        <strain evidence="3 4">1073</strain>
    </source>
</reference>
<protein>
    <submittedName>
        <fullName evidence="3">CubicO group peptidase (Beta-lactamase class C family)</fullName>
    </submittedName>
</protein>
<keyword evidence="4" id="KW-1185">Reference proteome</keyword>
<evidence type="ECO:0000313" key="3">
    <source>
        <dbReference type="EMBL" id="MET3654583.1"/>
    </source>
</evidence>
<dbReference type="RefSeq" id="WP_354015934.1">
    <property type="nucleotide sequence ID" value="NZ_JBEPMU010000007.1"/>
</dbReference>
<evidence type="ECO:0000313" key="4">
    <source>
        <dbReference type="Proteomes" id="UP001549184"/>
    </source>
</evidence>
<organism evidence="3 4">
    <name type="scientific">Dyella japonica</name>
    <dbReference type="NCBI Taxonomy" id="231455"/>
    <lineage>
        <taxon>Bacteria</taxon>
        <taxon>Pseudomonadati</taxon>
        <taxon>Pseudomonadota</taxon>
        <taxon>Gammaproteobacteria</taxon>
        <taxon>Lysobacterales</taxon>
        <taxon>Rhodanobacteraceae</taxon>
        <taxon>Dyella</taxon>
    </lineage>
</organism>
<evidence type="ECO:0000259" key="2">
    <source>
        <dbReference type="Pfam" id="PF00144"/>
    </source>
</evidence>
<dbReference type="EMBL" id="JBEPMU010000007">
    <property type="protein sequence ID" value="MET3654583.1"/>
    <property type="molecule type" value="Genomic_DNA"/>
</dbReference>